<dbReference type="EMBL" id="CAJJDO010000001">
    <property type="protein sequence ID" value="CAD8132032.1"/>
    <property type="molecule type" value="Genomic_DNA"/>
</dbReference>
<keyword evidence="3" id="KW-1185">Reference proteome</keyword>
<dbReference type="AlphaFoldDB" id="A0A8S1RX72"/>
<proteinExistence type="predicted"/>
<dbReference type="Proteomes" id="UP000689195">
    <property type="component" value="Unassembled WGS sequence"/>
</dbReference>
<feature type="domain" description="SB" evidence="1">
    <location>
        <begin position="222"/>
        <end position="282"/>
    </location>
</feature>
<protein>
    <recommendedName>
        <fullName evidence="1">SB domain-containing protein</fullName>
    </recommendedName>
</protein>
<evidence type="ECO:0000313" key="3">
    <source>
        <dbReference type="Proteomes" id="UP000689195"/>
    </source>
</evidence>
<dbReference type="OrthoDB" id="305159at2759"/>
<dbReference type="Pfam" id="PF09454">
    <property type="entry name" value="Vps23_core"/>
    <property type="match status" value="1"/>
</dbReference>
<reference evidence="2" key="1">
    <citation type="submission" date="2021-01" db="EMBL/GenBank/DDBJ databases">
        <authorList>
            <consortium name="Genoscope - CEA"/>
            <person name="William W."/>
        </authorList>
    </citation>
    <scope>NUCLEOTIDE SEQUENCE</scope>
</reference>
<accession>A0A8S1RX72</accession>
<evidence type="ECO:0000259" key="1">
    <source>
        <dbReference type="Pfam" id="PF09454"/>
    </source>
</evidence>
<name>A0A8S1RX72_9CILI</name>
<gene>
    <name evidence="2" type="ORF">PPENT_87.1.T0010408</name>
</gene>
<evidence type="ECO:0000313" key="2">
    <source>
        <dbReference type="EMBL" id="CAD8132032.1"/>
    </source>
</evidence>
<dbReference type="InterPro" id="IPR017916">
    <property type="entry name" value="SB_dom"/>
</dbReference>
<sequence>MISQAFDVLVLTVYDEQDRILIISQIDVIQDLSDLKNLNLKIIKIQGNLHLQINGELTNIGNTSIVFELFFLCPLENGIRCKIIKPQGQEIQFNPYYNSILGFIDFSFYIQRTDKLIDVFNKMKTQFKIQHPYEGMNEFKQQEMNQFTNNIQNSWNELNSINEFLILELNEGLKRKACIKQMIIDGQEMVNELKKEIDLLNQFKKQNQDKNVDENNILQIISLKTSHQDQLIEIDAKIKSIRDTLRLIQHNFQNNHINFFELNQFTKNLAKEEFDAHLLLKKCLNQQLE</sequence>
<comment type="caution">
    <text evidence="2">The sequence shown here is derived from an EMBL/GenBank/DDBJ whole genome shotgun (WGS) entry which is preliminary data.</text>
</comment>
<organism evidence="2 3">
    <name type="scientific">Paramecium pentaurelia</name>
    <dbReference type="NCBI Taxonomy" id="43138"/>
    <lineage>
        <taxon>Eukaryota</taxon>
        <taxon>Sar</taxon>
        <taxon>Alveolata</taxon>
        <taxon>Ciliophora</taxon>
        <taxon>Intramacronucleata</taxon>
        <taxon>Oligohymenophorea</taxon>
        <taxon>Peniculida</taxon>
        <taxon>Parameciidae</taxon>
        <taxon>Paramecium</taxon>
    </lineage>
</organism>